<comment type="caution">
    <text evidence="1">The sequence shown here is derived from an EMBL/GenBank/DDBJ whole genome shotgun (WGS) entry which is preliminary data.</text>
</comment>
<feature type="non-terminal residue" evidence="1">
    <location>
        <position position="31"/>
    </location>
</feature>
<dbReference type="EMBL" id="LXQA011452588">
    <property type="protein sequence ID" value="MCI97744.1"/>
    <property type="molecule type" value="Genomic_DNA"/>
</dbReference>
<dbReference type="Proteomes" id="UP000265520">
    <property type="component" value="Unassembled WGS sequence"/>
</dbReference>
<proteinExistence type="predicted"/>
<name>A0A392WAS9_9FABA</name>
<organism evidence="1 2">
    <name type="scientific">Trifolium medium</name>
    <dbReference type="NCBI Taxonomy" id="97028"/>
    <lineage>
        <taxon>Eukaryota</taxon>
        <taxon>Viridiplantae</taxon>
        <taxon>Streptophyta</taxon>
        <taxon>Embryophyta</taxon>
        <taxon>Tracheophyta</taxon>
        <taxon>Spermatophyta</taxon>
        <taxon>Magnoliopsida</taxon>
        <taxon>eudicotyledons</taxon>
        <taxon>Gunneridae</taxon>
        <taxon>Pentapetalae</taxon>
        <taxon>rosids</taxon>
        <taxon>fabids</taxon>
        <taxon>Fabales</taxon>
        <taxon>Fabaceae</taxon>
        <taxon>Papilionoideae</taxon>
        <taxon>50 kb inversion clade</taxon>
        <taxon>NPAAA clade</taxon>
        <taxon>Hologalegina</taxon>
        <taxon>IRL clade</taxon>
        <taxon>Trifolieae</taxon>
        <taxon>Trifolium</taxon>
    </lineage>
</organism>
<accession>A0A392WAS9</accession>
<evidence type="ECO:0000313" key="2">
    <source>
        <dbReference type="Proteomes" id="UP000265520"/>
    </source>
</evidence>
<evidence type="ECO:0000313" key="1">
    <source>
        <dbReference type="EMBL" id="MCI97744.1"/>
    </source>
</evidence>
<keyword evidence="2" id="KW-1185">Reference proteome</keyword>
<dbReference type="AlphaFoldDB" id="A0A392WAS9"/>
<protein>
    <submittedName>
        <fullName evidence="1">Uncharacterized protein</fullName>
    </submittedName>
</protein>
<reference evidence="1 2" key="1">
    <citation type="journal article" date="2018" name="Front. Plant Sci.">
        <title>Red Clover (Trifolium pratense) and Zigzag Clover (T. medium) - A Picture of Genomic Similarities and Differences.</title>
        <authorList>
            <person name="Dluhosova J."/>
            <person name="Istvanek J."/>
            <person name="Nedelnik J."/>
            <person name="Repkova J."/>
        </authorList>
    </citation>
    <scope>NUCLEOTIDE SEQUENCE [LARGE SCALE GENOMIC DNA]</scope>
    <source>
        <strain evidence="2">cv. 10/8</strain>
        <tissue evidence="1">Leaf</tissue>
    </source>
</reference>
<sequence>MTSGETHFTGSRSTVAMLADKYYNSGYSTTL</sequence>